<dbReference type="EMBL" id="CAJPWZ010002737">
    <property type="protein sequence ID" value="CAG2244448.1"/>
    <property type="molecule type" value="Genomic_DNA"/>
</dbReference>
<evidence type="ECO:0000256" key="1">
    <source>
        <dbReference type="SAM" id="Phobius"/>
    </source>
</evidence>
<feature type="transmembrane region" description="Helical" evidence="1">
    <location>
        <begin position="118"/>
        <end position="139"/>
    </location>
</feature>
<dbReference type="AlphaFoldDB" id="A0A8S3UEV8"/>
<keyword evidence="1" id="KW-1133">Transmembrane helix</keyword>
<sequence length="155" mass="17625">MNNLTLICKVNSWNHRIFIDNQFGRKVADCIPDRCDPYDKNASMHSTTNDITFSVNGKIDNKVNGNWTCRHGTNLDIARVEVTVLKDGQQLDHEVKHDGEECSNKTTEVNNNCPERNVAYTFCGFVLAVIVVWTASNWITKIPNEGYKDIDKNAY</sequence>
<dbReference type="Proteomes" id="UP000683360">
    <property type="component" value="Unassembled WGS sequence"/>
</dbReference>
<name>A0A8S3UEV8_MYTED</name>
<accession>A0A8S3UEV8</accession>
<dbReference type="OrthoDB" id="10324435at2759"/>
<keyword evidence="1" id="KW-0812">Transmembrane</keyword>
<reference evidence="2" key="1">
    <citation type="submission" date="2021-03" db="EMBL/GenBank/DDBJ databases">
        <authorList>
            <person name="Bekaert M."/>
        </authorList>
    </citation>
    <scope>NUCLEOTIDE SEQUENCE</scope>
</reference>
<gene>
    <name evidence="2" type="ORF">MEDL_56507</name>
</gene>
<protein>
    <submittedName>
        <fullName evidence="2">Uncharacterized protein</fullName>
    </submittedName>
</protein>
<proteinExistence type="predicted"/>
<comment type="caution">
    <text evidence="2">The sequence shown here is derived from an EMBL/GenBank/DDBJ whole genome shotgun (WGS) entry which is preliminary data.</text>
</comment>
<organism evidence="2 3">
    <name type="scientific">Mytilus edulis</name>
    <name type="common">Blue mussel</name>
    <dbReference type="NCBI Taxonomy" id="6550"/>
    <lineage>
        <taxon>Eukaryota</taxon>
        <taxon>Metazoa</taxon>
        <taxon>Spiralia</taxon>
        <taxon>Lophotrochozoa</taxon>
        <taxon>Mollusca</taxon>
        <taxon>Bivalvia</taxon>
        <taxon>Autobranchia</taxon>
        <taxon>Pteriomorphia</taxon>
        <taxon>Mytilida</taxon>
        <taxon>Mytiloidea</taxon>
        <taxon>Mytilidae</taxon>
        <taxon>Mytilinae</taxon>
        <taxon>Mytilus</taxon>
    </lineage>
</organism>
<evidence type="ECO:0000313" key="2">
    <source>
        <dbReference type="EMBL" id="CAG2244448.1"/>
    </source>
</evidence>
<keyword evidence="3" id="KW-1185">Reference proteome</keyword>
<keyword evidence="1" id="KW-0472">Membrane</keyword>
<evidence type="ECO:0000313" key="3">
    <source>
        <dbReference type="Proteomes" id="UP000683360"/>
    </source>
</evidence>